<dbReference type="PROSITE" id="PS00903">
    <property type="entry name" value="CYT_DCMP_DEAMINASES_1"/>
    <property type="match status" value="1"/>
</dbReference>
<organism evidence="7">
    <name type="scientific">marine sediment metagenome</name>
    <dbReference type="NCBI Taxonomy" id="412755"/>
    <lineage>
        <taxon>unclassified sequences</taxon>
        <taxon>metagenomes</taxon>
        <taxon>ecological metagenomes</taxon>
    </lineage>
</organism>
<comment type="similarity">
    <text evidence="2">Belongs to the cytidine and deoxycytidylate deaminase family.</text>
</comment>
<dbReference type="PROSITE" id="PS51747">
    <property type="entry name" value="CYT_DCMP_DEAMINASES_2"/>
    <property type="match status" value="1"/>
</dbReference>
<feature type="domain" description="CMP/dCMP-type deaminase" evidence="6">
    <location>
        <begin position="31"/>
        <end position="166"/>
    </location>
</feature>
<dbReference type="PANTHER" id="PTHR11086">
    <property type="entry name" value="DEOXYCYTIDYLATE DEAMINASE-RELATED"/>
    <property type="match status" value="1"/>
</dbReference>
<dbReference type="AlphaFoldDB" id="X0SHW4"/>
<feature type="non-terminal residue" evidence="7">
    <location>
        <position position="1"/>
    </location>
</feature>
<evidence type="ECO:0000313" key="7">
    <source>
        <dbReference type="EMBL" id="GAF80604.1"/>
    </source>
</evidence>
<proteinExistence type="inferred from homology"/>
<dbReference type="GO" id="GO:0005737">
    <property type="term" value="C:cytoplasm"/>
    <property type="evidence" value="ECO:0007669"/>
    <property type="project" value="TreeGrafter"/>
</dbReference>
<gene>
    <name evidence="7" type="ORF">S01H1_06369</name>
</gene>
<evidence type="ECO:0000256" key="3">
    <source>
        <dbReference type="ARBA" id="ARBA00022723"/>
    </source>
</evidence>
<sequence>INNNGTVEDLEKKTKRALKRVFMEYTPPRPTWDEYFMSIAHVAASRANCMKRHVGAVITVDRQIVSTGYNGTPKGIKNCYEGGCPRCMNFADSGASLDECLCVHAEENAIVQAACNGISIKGGTLYSTLCPCSYCAKSIINAGIAEVVYLEPFLMDEVTRGLFGEAGVAFRVVGAEQEK</sequence>
<dbReference type="GO" id="GO:0004132">
    <property type="term" value="F:dCMP deaminase activity"/>
    <property type="evidence" value="ECO:0007669"/>
    <property type="project" value="TreeGrafter"/>
</dbReference>
<accession>X0SHW4</accession>
<dbReference type="SUPFAM" id="SSF53927">
    <property type="entry name" value="Cytidine deaminase-like"/>
    <property type="match status" value="1"/>
</dbReference>
<evidence type="ECO:0000256" key="5">
    <source>
        <dbReference type="ARBA" id="ARBA00022833"/>
    </source>
</evidence>
<evidence type="ECO:0000259" key="6">
    <source>
        <dbReference type="PROSITE" id="PS51747"/>
    </source>
</evidence>
<dbReference type="InterPro" id="IPR002125">
    <property type="entry name" value="CMP_dCMP_dom"/>
</dbReference>
<keyword evidence="4" id="KW-0378">Hydrolase</keyword>
<dbReference type="PANTHER" id="PTHR11086:SF18">
    <property type="entry name" value="DEOXYCYTIDYLATE DEAMINASE"/>
    <property type="match status" value="1"/>
</dbReference>
<comment type="caution">
    <text evidence="7">The sequence shown here is derived from an EMBL/GenBank/DDBJ whole genome shotgun (WGS) entry which is preliminary data.</text>
</comment>
<dbReference type="InterPro" id="IPR016193">
    <property type="entry name" value="Cytidine_deaminase-like"/>
</dbReference>
<dbReference type="Pfam" id="PF00383">
    <property type="entry name" value="dCMP_cyt_deam_1"/>
    <property type="match status" value="1"/>
</dbReference>
<dbReference type="InterPro" id="IPR016192">
    <property type="entry name" value="APOBEC/CMP_deaminase_Zn-bd"/>
</dbReference>
<name>X0SHW4_9ZZZZ</name>
<comment type="cofactor">
    <cofactor evidence="1">
        <name>Zn(2+)</name>
        <dbReference type="ChEBI" id="CHEBI:29105"/>
    </cofactor>
</comment>
<reference evidence="7" key="1">
    <citation type="journal article" date="2014" name="Front. Microbiol.">
        <title>High frequency of phylogenetically diverse reductive dehalogenase-homologous genes in deep subseafloor sedimentary metagenomes.</title>
        <authorList>
            <person name="Kawai M."/>
            <person name="Futagami T."/>
            <person name="Toyoda A."/>
            <person name="Takaki Y."/>
            <person name="Nishi S."/>
            <person name="Hori S."/>
            <person name="Arai W."/>
            <person name="Tsubouchi T."/>
            <person name="Morono Y."/>
            <person name="Uchiyama I."/>
            <person name="Ito T."/>
            <person name="Fujiyama A."/>
            <person name="Inagaki F."/>
            <person name="Takami H."/>
        </authorList>
    </citation>
    <scope>NUCLEOTIDE SEQUENCE</scope>
    <source>
        <strain evidence="7">Expedition CK06-06</strain>
    </source>
</reference>
<dbReference type="InterPro" id="IPR015517">
    <property type="entry name" value="dCMP_deaminase-rel"/>
</dbReference>
<evidence type="ECO:0000256" key="1">
    <source>
        <dbReference type="ARBA" id="ARBA00001947"/>
    </source>
</evidence>
<dbReference type="GO" id="GO:0008270">
    <property type="term" value="F:zinc ion binding"/>
    <property type="evidence" value="ECO:0007669"/>
    <property type="project" value="InterPro"/>
</dbReference>
<keyword evidence="5" id="KW-0862">Zinc</keyword>
<protein>
    <recommendedName>
        <fullName evidence="6">CMP/dCMP-type deaminase domain-containing protein</fullName>
    </recommendedName>
</protein>
<dbReference type="CDD" id="cd01286">
    <property type="entry name" value="deoxycytidylate_deaminase"/>
    <property type="match status" value="1"/>
</dbReference>
<evidence type="ECO:0000256" key="4">
    <source>
        <dbReference type="ARBA" id="ARBA00022801"/>
    </source>
</evidence>
<dbReference type="EMBL" id="BARS01003293">
    <property type="protein sequence ID" value="GAF80604.1"/>
    <property type="molecule type" value="Genomic_DNA"/>
</dbReference>
<keyword evidence="3" id="KW-0479">Metal-binding</keyword>
<dbReference type="Gene3D" id="3.40.140.10">
    <property type="entry name" value="Cytidine Deaminase, domain 2"/>
    <property type="match status" value="1"/>
</dbReference>
<dbReference type="InterPro" id="IPR035105">
    <property type="entry name" value="Deoxycytidylate_deaminase_dom"/>
</dbReference>
<evidence type="ECO:0000256" key="2">
    <source>
        <dbReference type="ARBA" id="ARBA00006576"/>
    </source>
</evidence>